<evidence type="ECO:0000256" key="2">
    <source>
        <dbReference type="ARBA" id="ARBA00008017"/>
    </source>
</evidence>
<keyword evidence="11" id="KW-1185">Reference proteome</keyword>
<dbReference type="Pfam" id="PF21088">
    <property type="entry name" value="MS_channel_1st"/>
    <property type="match status" value="1"/>
</dbReference>
<evidence type="ECO:0000256" key="7">
    <source>
        <dbReference type="SAM" id="Phobius"/>
    </source>
</evidence>
<dbReference type="KEGG" id="oni:Osc7112_2950"/>
<evidence type="ECO:0000256" key="6">
    <source>
        <dbReference type="ARBA" id="ARBA00023136"/>
    </source>
</evidence>
<proteinExistence type="inferred from homology"/>
<keyword evidence="4 7" id="KW-0812">Transmembrane</keyword>
<dbReference type="PATRIC" id="fig|179408.3.peg.3619"/>
<feature type="transmembrane region" description="Helical" evidence="7">
    <location>
        <begin position="59"/>
        <end position="84"/>
    </location>
</feature>
<organism evidence="10 11">
    <name type="scientific">Phormidium nigroviride PCC 7112</name>
    <dbReference type="NCBI Taxonomy" id="179408"/>
    <lineage>
        <taxon>Bacteria</taxon>
        <taxon>Bacillati</taxon>
        <taxon>Cyanobacteriota</taxon>
        <taxon>Cyanophyceae</taxon>
        <taxon>Oscillatoriophycideae</taxon>
        <taxon>Oscillatoriales</taxon>
        <taxon>Oscillatoriaceae</taxon>
        <taxon>Phormidium</taxon>
    </lineage>
</organism>
<dbReference type="InterPro" id="IPR049142">
    <property type="entry name" value="MS_channel_1st"/>
</dbReference>
<dbReference type="InterPro" id="IPR010920">
    <property type="entry name" value="LSM_dom_sf"/>
</dbReference>
<dbReference type="PANTHER" id="PTHR30460">
    <property type="entry name" value="MODERATE CONDUCTANCE MECHANOSENSITIVE CHANNEL YBIO"/>
    <property type="match status" value="1"/>
</dbReference>
<evidence type="ECO:0000256" key="1">
    <source>
        <dbReference type="ARBA" id="ARBA00004651"/>
    </source>
</evidence>
<evidence type="ECO:0000256" key="5">
    <source>
        <dbReference type="ARBA" id="ARBA00022989"/>
    </source>
</evidence>
<dbReference type="Proteomes" id="UP000010478">
    <property type="component" value="Chromosome"/>
</dbReference>
<keyword evidence="6 7" id="KW-0472">Membrane</keyword>
<dbReference type="Pfam" id="PF00924">
    <property type="entry name" value="MS_channel_2nd"/>
    <property type="match status" value="1"/>
</dbReference>
<dbReference type="STRING" id="179408.Osc7112_2950"/>
<dbReference type="PANTHER" id="PTHR30460:SF0">
    <property type="entry name" value="MODERATE CONDUCTANCE MECHANOSENSITIVE CHANNEL YBIO"/>
    <property type="match status" value="1"/>
</dbReference>
<feature type="transmembrane region" description="Helical" evidence="7">
    <location>
        <begin position="13"/>
        <end position="38"/>
    </location>
</feature>
<protein>
    <submittedName>
        <fullName evidence="10">MscS Mechanosensitive ion channel</fullName>
    </submittedName>
</protein>
<feature type="domain" description="Mechanosensitive ion channel transmembrane helices 2/3" evidence="9">
    <location>
        <begin position="326"/>
        <end position="366"/>
    </location>
</feature>
<evidence type="ECO:0000259" key="8">
    <source>
        <dbReference type="Pfam" id="PF00924"/>
    </source>
</evidence>
<dbReference type="Gene3D" id="3.30.70.100">
    <property type="match status" value="1"/>
</dbReference>
<feature type="transmembrane region" description="Helical" evidence="7">
    <location>
        <begin position="104"/>
        <end position="130"/>
    </location>
</feature>
<dbReference type="GO" id="GO:0005886">
    <property type="term" value="C:plasma membrane"/>
    <property type="evidence" value="ECO:0007669"/>
    <property type="project" value="UniProtKB-SubCell"/>
</dbReference>
<feature type="transmembrane region" description="Helical" evidence="7">
    <location>
        <begin position="250"/>
        <end position="271"/>
    </location>
</feature>
<dbReference type="SUPFAM" id="SSF50182">
    <property type="entry name" value="Sm-like ribonucleoproteins"/>
    <property type="match status" value="1"/>
</dbReference>
<feature type="transmembrane region" description="Helical" evidence="7">
    <location>
        <begin position="277"/>
        <end position="298"/>
    </location>
</feature>
<dbReference type="Gene3D" id="2.30.30.60">
    <property type="match status" value="1"/>
</dbReference>
<dbReference type="GO" id="GO:0008381">
    <property type="term" value="F:mechanosensitive monoatomic ion channel activity"/>
    <property type="evidence" value="ECO:0007669"/>
    <property type="project" value="InterPro"/>
</dbReference>
<dbReference type="RefSeq" id="WP_015176632.1">
    <property type="nucleotide sequence ID" value="NC_019729.1"/>
</dbReference>
<feature type="transmembrane region" description="Helical" evidence="7">
    <location>
        <begin position="350"/>
        <end position="369"/>
    </location>
</feature>
<gene>
    <name evidence="10" type="ORF">Osc7112_2950</name>
</gene>
<evidence type="ECO:0000256" key="4">
    <source>
        <dbReference type="ARBA" id="ARBA00022692"/>
    </source>
</evidence>
<feature type="transmembrane region" description="Helical" evidence="7">
    <location>
        <begin position="319"/>
        <end position="344"/>
    </location>
</feature>
<evidence type="ECO:0000313" key="10">
    <source>
        <dbReference type="EMBL" id="AFZ07350.1"/>
    </source>
</evidence>
<reference evidence="10 11" key="1">
    <citation type="submission" date="2012-05" db="EMBL/GenBank/DDBJ databases">
        <title>Finished chromosome of genome of Oscillatoria sp. PCC 7112.</title>
        <authorList>
            <consortium name="US DOE Joint Genome Institute"/>
            <person name="Gugger M."/>
            <person name="Coursin T."/>
            <person name="Rippka R."/>
            <person name="Tandeau De Marsac N."/>
            <person name="Huntemann M."/>
            <person name="Wei C.-L."/>
            <person name="Han J."/>
            <person name="Detter J.C."/>
            <person name="Han C."/>
            <person name="Tapia R."/>
            <person name="Davenport K."/>
            <person name="Daligault H."/>
            <person name="Erkkila T."/>
            <person name="Gu W."/>
            <person name="Munk A.C.C."/>
            <person name="Teshima H."/>
            <person name="Xu Y."/>
            <person name="Chain P."/>
            <person name="Chen A."/>
            <person name="Krypides N."/>
            <person name="Mavromatis K."/>
            <person name="Markowitz V."/>
            <person name="Szeto E."/>
            <person name="Ivanova N."/>
            <person name="Mikhailova N."/>
            <person name="Ovchinnikova G."/>
            <person name="Pagani I."/>
            <person name="Pati A."/>
            <person name="Goodwin L."/>
            <person name="Peters L."/>
            <person name="Pitluck S."/>
            <person name="Woyke T."/>
            <person name="Kerfeld C."/>
        </authorList>
    </citation>
    <scope>NUCLEOTIDE SEQUENCE [LARGE SCALE GENOMIC DNA]</scope>
    <source>
        <strain evidence="10 11">PCC 7112</strain>
    </source>
</reference>
<keyword evidence="3" id="KW-1003">Cell membrane</keyword>
<accession>K9VJC4</accession>
<evidence type="ECO:0000256" key="3">
    <source>
        <dbReference type="ARBA" id="ARBA00022475"/>
    </source>
</evidence>
<dbReference type="AlphaFoldDB" id="K9VJC4"/>
<dbReference type="EMBL" id="CP003614">
    <property type="protein sequence ID" value="AFZ07350.1"/>
    <property type="molecule type" value="Genomic_DNA"/>
</dbReference>
<keyword evidence="5 7" id="KW-1133">Transmembrane helix</keyword>
<dbReference type="HOGENOM" id="CLU_036700_0_0_3"/>
<dbReference type="InterPro" id="IPR006685">
    <property type="entry name" value="MscS_channel_2nd"/>
</dbReference>
<dbReference type="eggNOG" id="COG0668">
    <property type="taxonomic scope" value="Bacteria"/>
</dbReference>
<dbReference type="InterPro" id="IPR023408">
    <property type="entry name" value="MscS_beta-dom_sf"/>
</dbReference>
<name>K9VJC4_9CYAN</name>
<feature type="domain" description="Mechanosensitive ion channel MscS" evidence="8">
    <location>
        <begin position="367"/>
        <end position="437"/>
    </location>
</feature>
<sequence length="527" mass="58734">MFGSHKLPMVVDIAITLFGIAGLVAGFVFLNWLAGFSLKALESTRFRNHSPKVTNLRQNITVILLVTCVALCLLVAGVNGVLIFQGKSLLSFYLGLLSSIPRKIWNQLAIAFLKCISLLLLVKLSLPYLLKVLDRGSMLAQGSDQITANDESVEVFFNSLKKIVSNGTWLLALIFCSDFLNAPAVVTKYLRVGLKAYLAVSLGQLLIKVLSVLIDTLDALSLRYSSSENVLRHYERFRHLMPGLKKALEYILYVAIATLIIQDIDSIAWITNYSGQIVQIIGLYFLCGVFIEFTNIILEDLVLKTDHLTDLQRQRRLTIIPLFKSILKYVTYFVGGIFVLNLIGINPTPILAGAGIVGIAVGFGAQNLINDIVCGFFILFENYYLVGDYIEAGKGEDRILEGEVEAIELRTTHVRHPDGQLQIIRNGEIGSIVNYSKRYSYAKVDVPALPGLDLDAVYALINEAGLQLQSECPEVLEPTRIEGLENFDVDNLVIRTMTRVKPGKHLHIQRLLRSKLKSVFDRQFAQR</sequence>
<comment type="subcellular location">
    <subcellularLocation>
        <location evidence="1">Cell membrane</location>
        <topology evidence="1">Multi-pass membrane protein</topology>
    </subcellularLocation>
</comment>
<evidence type="ECO:0000313" key="11">
    <source>
        <dbReference type="Proteomes" id="UP000010478"/>
    </source>
</evidence>
<dbReference type="Gene3D" id="1.10.287.1260">
    <property type="match status" value="1"/>
</dbReference>
<dbReference type="InterPro" id="IPR011014">
    <property type="entry name" value="MscS_channel_TM-2"/>
</dbReference>
<comment type="similarity">
    <text evidence="2">Belongs to the MscS (TC 1.A.23) family.</text>
</comment>
<dbReference type="InterPro" id="IPR045276">
    <property type="entry name" value="YbiO_bact"/>
</dbReference>
<evidence type="ECO:0000259" key="9">
    <source>
        <dbReference type="Pfam" id="PF21088"/>
    </source>
</evidence>
<dbReference type="SUPFAM" id="SSF82861">
    <property type="entry name" value="Mechanosensitive channel protein MscS (YggB), transmembrane region"/>
    <property type="match status" value="1"/>
</dbReference>